<dbReference type="Gramene" id="OPUNC08G15130.1">
    <property type="protein sequence ID" value="OPUNC08G15130.1"/>
    <property type="gene ID" value="OPUNC08G15130"/>
</dbReference>
<dbReference type="EnsemblPlants" id="OPUNC08G15130.1">
    <property type="protein sequence ID" value="OPUNC08G15130.1"/>
    <property type="gene ID" value="OPUNC08G15130"/>
</dbReference>
<dbReference type="AlphaFoldDB" id="A0A0E0LVM1"/>
<proteinExistence type="predicted"/>
<organism evidence="1">
    <name type="scientific">Oryza punctata</name>
    <name type="common">Red rice</name>
    <dbReference type="NCBI Taxonomy" id="4537"/>
    <lineage>
        <taxon>Eukaryota</taxon>
        <taxon>Viridiplantae</taxon>
        <taxon>Streptophyta</taxon>
        <taxon>Embryophyta</taxon>
        <taxon>Tracheophyta</taxon>
        <taxon>Spermatophyta</taxon>
        <taxon>Magnoliopsida</taxon>
        <taxon>Liliopsida</taxon>
        <taxon>Poales</taxon>
        <taxon>Poaceae</taxon>
        <taxon>BOP clade</taxon>
        <taxon>Oryzoideae</taxon>
        <taxon>Oryzeae</taxon>
        <taxon>Oryzinae</taxon>
        <taxon>Oryza</taxon>
    </lineage>
</organism>
<evidence type="ECO:0000313" key="1">
    <source>
        <dbReference type="EnsemblPlants" id="OPUNC08G15130.1"/>
    </source>
</evidence>
<protein>
    <submittedName>
        <fullName evidence="1">Uncharacterized protein</fullName>
    </submittedName>
</protein>
<accession>A0A0E0LVM1</accession>
<sequence>MVELRAHEMEEAVYRAWMVGGGVDDGVTTEVVDLWLCRWLLEGDVRGLCHAICDRLIEIYLPHDVSIDILGMHVDREARGGQVILGSRQKATPLAVRN</sequence>
<name>A0A0E0LVM1_ORYPU</name>
<dbReference type="Proteomes" id="UP000026962">
    <property type="component" value="Chromosome 8"/>
</dbReference>
<dbReference type="HOGENOM" id="CLU_2337280_0_0_1"/>
<reference evidence="1" key="1">
    <citation type="submission" date="2015-04" db="UniProtKB">
        <authorList>
            <consortium name="EnsemblPlants"/>
        </authorList>
    </citation>
    <scope>IDENTIFICATION</scope>
</reference>
<reference evidence="1" key="2">
    <citation type="submission" date="2018-05" db="EMBL/GenBank/DDBJ databases">
        <title>OpunRS2 (Oryza punctata Reference Sequence Version 2).</title>
        <authorList>
            <person name="Zhang J."/>
            <person name="Kudrna D."/>
            <person name="Lee S."/>
            <person name="Talag J."/>
            <person name="Welchert J."/>
            <person name="Wing R.A."/>
        </authorList>
    </citation>
    <scope>NUCLEOTIDE SEQUENCE [LARGE SCALE GENOMIC DNA]</scope>
</reference>
<keyword evidence="2" id="KW-1185">Reference proteome</keyword>
<evidence type="ECO:0000313" key="2">
    <source>
        <dbReference type="Proteomes" id="UP000026962"/>
    </source>
</evidence>